<dbReference type="PANTHER" id="PTHR24093:SF434">
    <property type="entry name" value="CALCIUM-TRANSPORTING ATPASE 13, PLASMA MEMBRANE-TYPE-RELATED"/>
    <property type="match status" value="1"/>
</dbReference>
<reference evidence="2 3" key="1">
    <citation type="journal article" date="2024" name="G3 (Bethesda)">
        <title>Genome assembly of Hibiscus sabdariffa L. provides insights into metabolisms of medicinal natural products.</title>
        <authorList>
            <person name="Kim T."/>
        </authorList>
    </citation>
    <scope>NUCLEOTIDE SEQUENCE [LARGE SCALE GENOMIC DNA]</scope>
    <source>
        <strain evidence="2">TK-2024</strain>
        <tissue evidence="2">Old leaves</tissue>
    </source>
</reference>
<keyword evidence="1" id="KW-0460">Magnesium</keyword>
<name>A0ABR2BJG5_9ROSI</name>
<dbReference type="Proteomes" id="UP001472677">
    <property type="component" value="Unassembled WGS sequence"/>
</dbReference>
<sequence>MATITLCADSPTTETLTLRPASSIPPFLVQLIHQAVAFGVHRASSSPGTELEFWGVPAEKAILPWTVVEFNMDVEKTKRSCVKILGVQHLGSETNPSGVLIGRNIDDTVHVHWKGAAETILAMCSAYYDASGAVKDLDDGQRTKFRQMIQAKAAGSTGCIGFAHKQVPEQEYDDPDHNKLLNGNSLTLLGLVGIKG</sequence>
<comment type="caution">
    <text evidence="2">The sequence shown here is derived from an EMBL/GenBank/DDBJ whole genome shotgun (WGS) entry which is preliminary data.</text>
</comment>
<dbReference type="Gene3D" id="3.40.1110.10">
    <property type="entry name" value="Calcium-transporting ATPase, cytoplasmic domain N"/>
    <property type="match status" value="1"/>
</dbReference>
<accession>A0ABR2BJG5</accession>
<evidence type="ECO:0000256" key="1">
    <source>
        <dbReference type="ARBA" id="ARBA00022842"/>
    </source>
</evidence>
<keyword evidence="3" id="KW-1185">Reference proteome</keyword>
<evidence type="ECO:0000313" key="2">
    <source>
        <dbReference type="EMBL" id="KAK8507298.1"/>
    </source>
</evidence>
<gene>
    <name evidence="2" type="ORF">V6N12_008639</name>
</gene>
<proteinExistence type="predicted"/>
<protein>
    <submittedName>
        <fullName evidence="2">Uncharacterized protein</fullName>
    </submittedName>
</protein>
<dbReference type="SUPFAM" id="SSF81660">
    <property type="entry name" value="Metal cation-transporting ATPase, ATP-binding domain N"/>
    <property type="match status" value="1"/>
</dbReference>
<dbReference type="InterPro" id="IPR023299">
    <property type="entry name" value="ATPase_P-typ_cyto_dom_N"/>
</dbReference>
<dbReference type="EMBL" id="JBBPBM010000109">
    <property type="protein sequence ID" value="KAK8507298.1"/>
    <property type="molecule type" value="Genomic_DNA"/>
</dbReference>
<evidence type="ECO:0000313" key="3">
    <source>
        <dbReference type="Proteomes" id="UP001472677"/>
    </source>
</evidence>
<organism evidence="2 3">
    <name type="scientific">Hibiscus sabdariffa</name>
    <name type="common">roselle</name>
    <dbReference type="NCBI Taxonomy" id="183260"/>
    <lineage>
        <taxon>Eukaryota</taxon>
        <taxon>Viridiplantae</taxon>
        <taxon>Streptophyta</taxon>
        <taxon>Embryophyta</taxon>
        <taxon>Tracheophyta</taxon>
        <taxon>Spermatophyta</taxon>
        <taxon>Magnoliopsida</taxon>
        <taxon>eudicotyledons</taxon>
        <taxon>Gunneridae</taxon>
        <taxon>Pentapetalae</taxon>
        <taxon>rosids</taxon>
        <taxon>malvids</taxon>
        <taxon>Malvales</taxon>
        <taxon>Malvaceae</taxon>
        <taxon>Malvoideae</taxon>
        <taxon>Hibiscus</taxon>
    </lineage>
</organism>
<dbReference type="PANTHER" id="PTHR24093">
    <property type="entry name" value="CATION TRANSPORTING ATPASE"/>
    <property type="match status" value="1"/>
</dbReference>
<dbReference type="Pfam" id="PF13246">
    <property type="entry name" value="Cation_ATPase"/>
    <property type="match status" value="1"/>
</dbReference>